<dbReference type="OrthoDB" id="9808397at2"/>
<keyword evidence="4" id="KW-1185">Reference proteome</keyword>
<evidence type="ECO:0000313" key="4">
    <source>
        <dbReference type="Proteomes" id="UP000254575"/>
    </source>
</evidence>
<dbReference type="InterPro" id="IPR041628">
    <property type="entry name" value="ChlI/MoxR_AAA_lid"/>
</dbReference>
<dbReference type="InterPro" id="IPR011703">
    <property type="entry name" value="ATPase_AAA-3"/>
</dbReference>
<dbReference type="AlphaFoldDB" id="A0A380N040"/>
<dbReference type="Pfam" id="PF07726">
    <property type="entry name" value="AAA_3"/>
    <property type="match status" value="1"/>
</dbReference>
<name>A0A380N040_9GAMM</name>
<dbReference type="EMBL" id="UHIA01000004">
    <property type="protein sequence ID" value="SUO97636.1"/>
    <property type="molecule type" value="Genomic_DNA"/>
</dbReference>
<dbReference type="CDD" id="cd00009">
    <property type="entry name" value="AAA"/>
    <property type="match status" value="1"/>
</dbReference>
<dbReference type="SUPFAM" id="SSF52540">
    <property type="entry name" value="P-loop containing nucleoside triphosphate hydrolases"/>
    <property type="match status" value="1"/>
</dbReference>
<dbReference type="PANTHER" id="PTHR42759">
    <property type="entry name" value="MOXR FAMILY PROTEIN"/>
    <property type="match status" value="1"/>
</dbReference>
<evidence type="ECO:0000313" key="3">
    <source>
        <dbReference type="EMBL" id="SUO97636.1"/>
    </source>
</evidence>
<feature type="domain" description="ChlI/MoxR AAA lid" evidence="2">
    <location>
        <begin position="234"/>
        <end position="298"/>
    </location>
</feature>
<gene>
    <name evidence="3" type="ORF">NCTC10717_01546</name>
</gene>
<feature type="domain" description="ATPase AAA-3" evidence="1">
    <location>
        <begin position="40"/>
        <end position="170"/>
    </location>
</feature>
<dbReference type="Pfam" id="PF17863">
    <property type="entry name" value="AAA_lid_2"/>
    <property type="match status" value="1"/>
</dbReference>
<organism evidence="3 4">
    <name type="scientific">Suttonella indologenes</name>
    <dbReference type="NCBI Taxonomy" id="13276"/>
    <lineage>
        <taxon>Bacteria</taxon>
        <taxon>Pseudomonadati</taxon>
        <taxon>Pseudomonadota</taxon>
        <taxon>Gammaproteobacteria</taxon>
        <taxon>Cardiobacteriales</taxon>
        <taxon>Cardiobacteriaceae</taxon>
        <taxon>Suttonella</taxon>
    </lineage>
</organism>
<dbReference type="Gene3D" id="1.10.8.80">
    <property type="entry name" value="Magnesium chelatase subunit I, C-Terminal domain"/>
    <property type="match status" value="1"/>
</dbReference>
<dbReference type="RefSeq" id="WP_115218712.1">
    <property type="nucleotide sequence ID" value="NZ_UHIA01000004.1"/>
</dbReference>
<evidence type="ECO:0000259" key="1">
    <source>
        <dbReference type="Pfam" id="PF07726"/>
    </source>
</evidence>
<dbReference type="PANTHER" id="PTHR42759:SF5">
    <property type="entry name" value="METHANOL DEHYDROGENASE REGULATOR"/>
    <property type="match status" value="1"/>
</dbReference>
<dbReference type="Proteomes" id="UP000254575">
    <property type="component" value="Unassembled WGS sequence"/>
</dbReference>
<evidence type="ECO:0000259" key="2">
    <source>
        <dbReference type="Pfam" id="PF17863"/>
    </source>
</evidence>
<accession>A0A380N040</accession>
<dbReference type="GO" id="GO:0016887">
    <property type="term" value="F:ATP hydrolysis activity"/>
    <property type="evidence" value="ECO:0007669"/>
    <property type="project" value="InterPro"/>
</dbReference>
<protein>
    <submittedName>
        <fullName evidence="3">Uncharacterized conserved protein (Some members contain a von Willebrand factor type A (VWA) domain)</fullName>
    </submittedName>
</protein>
<reference evidence="3 4" key="1">
    <citation type="submission" date="2018-06" db="EMBL/GenBank/DDBJ databases">
        <authorList>
            <consortium name="Pathogen Informatics"/>
            <person name="Doyle S."/>
        </authorList>
    </citation>
    <scope>NUCLEOTIDE SEQUENCE [LARGE SCALE GENOMIC DNA]</scope>
    <source>
        <strain evidence="3 4">NCTC10717</strain>
    </source>
</reference>
<dbReference type="InterPro" id="IPR027417">
    <property type="entry name" value="P-loop_NTPase"/>
</dbReference>
<dbReference type="Gene3D" id="3.40.50.300">
    <property type="entry name" value="P-loop containing nucleotide triphosphate hydrolases"/>
    <property type="match status" value="1"/>
</dbReference>
<dbReference type="InterPro" id="IPR050764">
    <property type="entry name" value="CbbQ/NirQ/NorQ/GpvN"/>
</dbReference>
<proteinExistence type="predicted"/>
<dbReference type="GO" id="GO:0005524">
    <property type="term" value="F:ATP binding"/>
    <property type="evidence" value="ECO:0007669"/>
    <property type="project" value="InterPro"/>
</dbReference>
<sequence>MIEAALRQRLHAALKQLSTIVVGKNDVIALSMSCLLARGHVLLEDLPGAGKTTLAKAFAATLGMDYRRIQFTSDLLPADVVGFSLLHPGEHKLVFQEGPIFTSLLLADEINRASPKSQSALLEAMEERQVTVEHESRPLPEPFFVIATQNPLEQIGTFALPESQLDRFLMRLSLGYPSAALEVEILRGDTRQEMLAQAQAQLSRSDVLRLQKAVREITVSEAVAQYVQKLLAYTRDRNHFAQGLSTRAGLGLVRVAQAYALILGKEAVLPEHVQKVFPALAWHRLPKKGRDDHAHAEAIAAVLAQVDVPL</sequence>
<dbReference type="PIRSF" id="PIRSF002849">
    <property type="entry name" value="AAA_ATPase_chaperone_MoxR_prd"/>
    <property type="match status" value="1"/>
</dbReference>